<keyword evidence="6" id="KW-0446">Lipid-binding</keyword>
<keyword evidence="9" id="KW-1133">Transmembrane helix</keyword>
<dbReference type="CDD" id="cd20825">
    <property type="entry name" value="C1_PDZD8"/>
    <property type="match status" value="1"/>
</dbReference>
<evidence type="ECO:0000313" key="13">
    <source>
        <dbReference type="EMBL" id="JAS29312.1"/>
    </source>
</evidence>
<name>A0A1B6DUG7_9HEMI</name>
<dbReference type="InterPro" id="IPR046349">
    <property type="entry name" value="C1-like_sf"/>
</dbReference>
<dbReference type="InterPro" id="IPR002219">
    <property type="entry name" value="PKC_DAG/PE"/>
</dbReference>
<evidence type="ECO:0000259" key="11">
    <source>
        <dbReference type="PROSITE" id="PS50106"/>
    </source>
</evidence>
<dbReference type="InterPro" id="IPR036034">
    <property type="entry name" value="PDZ_sf"/>
</dbReference>
<dbReference type="InterPro" id="IPR039275">
    <property type="entry name" value="PDZD8"/>
</dbReference>
<sequence>MGVFEVIVLVLSSLILGIVITLIIQWYFLNRYIMKLPMAPVNETTEYEPFQLPQSLLNSIKEESFKQEPAGALNYVLQFLFQECRNTNKVRQWFRSRLSIELEELLTRTTTGKLFEAIVLRDLQLGSHFPNILSVQVKDLKLEPVSGFIDELEVCLDLDYSGGFQLSIDANMRLNKTAHVSVKVNQLQGLACLRFTRHPYSHWSFSFYNDPHLQLSVESQFQGRSLPQINSIIASQIRKTLKRKHTLPYYKLRYKPFFIKNDPGAALNDNITCVSSGILEVKVIQVSRISDCIGPVYCSLAVDSMAWVEMVHSQSGSFLTVDATLFKQAGQLGLQFKQEFVADKYQVCIVVESVSLSLTGEVRVGDILVAVDGKRISSLSQVNKYVKQCGERVSLRLERLLRIFTSPSSDDKNIVPSTEGLRNRRSSVEKTDSDSSNSTSISDSPAKTSSHGSPEHRLSVTSEGDSEVPKLQVLTTHDEPYSQVIYFNDTLKFTINSELRYLNVSIWSRGEKNVLLGHISLPLNYFCVPGANNYMDMYSFLPPDPQLINSSTHRLSSHPGFEPCLCYGDILLSTSFTASDVPPSTPHSSLSVPLITQSNNSPHDFERTFFNKATQCGFCFKKIWLKDAFQCRDCSMTCHKKCVGKCSTLTFCGRRTSLQPEIITTSADDPEPVIETKSDQGRRLSTLLASVANKGLKRVGSATNLAPPCSDAKNHGCSISLPPSPQHSLTPSRKTSLIEGSLFTLQDEGGDEVSTALEQLLSRPYDEELMDVAKSTGRQLFSDLAPTARKQRIDEVMSKLKIVMDAESHNHIKLVKEEQTTCDPALKAKTAFLIGKSEEKMQALTVLMLHCCAGLQDSQDCAQQQDL</sequence>
<evidence type="ECO:0000256" key="5">
    <source>
        <dbReference type="ARBA" id="ARBA00023055"/>
    </source>
</evidence>
<dbReference type="GO" id="GO:0046872">
    <property type="term" value="F:metal ion binding"/>
    <property type="evidence" value="ECO:0007669"/>
    <property type="project" value="UniProtKB-KW"/>
</dbReference>
<dbReference type="GO" id="GO:0008289">
    <property type="term" value="F:lipid binding"/>
    <property type="evidence" value="ECO:0007669"/>
    <property type="project" value="UniProtKB-KW"/>
</dbReference>
<evidence type="ECO:0000256" key="8">
    <source>
        <dbReference type="SAM" id="MobiDB-lite"/>
    </source>
</evidence>
<keyword evidence="5" id="KW-0445">Lipid transport</keyword>
<evidence type="ECO:0000256" key="7">
    <source>
        <dbReference type="ARBA" id="ARBA00023136"/>
    </source>
</evidence>
<keyword evidence="3" id="KW-0479">Metal-binding</keyword>
<dbReference type="EMBL" id="GEDC01006291">
    <property type="protein sequence ID" value="JAS31007.1"/>
    <property type="molecule type" value="Transcribed_RNA"/>
</dbReference>
<evidence type="ECO:0000256" key="4">
    <source>
        <dbReference type="ARBA" id="ARBA00022833"/>
    </source>
</evidence>
<dbReference type="PROSITE" id="PS50106">
    <property type="entry name" value="PDZ"/>
    <property type="match status" value="1"/>
</dbReference>
<proteinExistence type="predicted"/>
<keyword evidence="2" id="KW-0813">Transport</keyword>
<dbReference type="AlphaFoldDB" id="A0A1B6DUG7"/>
<feature type="transmembrane region" description="Helical" evidence="9">
    <location>
        <begin position="6"/>
        <end position="29"/>
    </location>
</feature>
<dbReference type="CDD" id="cd21674">
    <property type="entry name" value="SMP_PDZD8"/>
    <property type="match status" value="1"/>
</dbReference>
<dbReference type="SMART" id="SM00109">
    <property type="entry name" value="C1"/>
    <property type="match status" value="1"/>
</dbReference>
<dbReference type="GO" id="GO:0044233">
    <property type="term" value="C:mitochondria-associated endoplasmic reticulum membrane contact site"/>
    <property type="evidence" value="ECO:0007669"/>
    <property type="project" value="InterPro"/>
</dbReference>
<reference evidence="13" key="1">
    <citation type="submission" date="2015-12" db="EMBL/GenBank/DDBJ databases">
        <title>De novo transcriptome assembly of four potential Pierce s Disease insect vectors from Arizona vineyards.</title>
        <authorList>
            <person name="Tassone E.E."/>
        </authorList>
    </citation>
    <scope>NUCLEOTIDE SEQUENCE</scope>
</reference>
<dbReference type="PANTHER" id="PTHR21519">
    <property type="entry name" value="PDZ DOMAIN-CONTAINING PROTEIN 8"/>
    <property type="match status" value="1"/>
</dbReference>
<dbReference type="GO" id="GO:1990456">
    <property type="term" value="P:mitochondrion-endoplasmic reticulum membrane tethering"/>
    <property type="evidence" value="ECO:0007669"/>
    <property type="project" value="InterPro"/>
</dbReference>
<evidence type="ECO:0008006" key="15">
    <source>
        <dbReference type="Google" id="ProtNLM"/>
    </source>
</evidence>
<evidence type="ECO:0000256" key="3">
    <source>
        <dbReference type="ARBA" id="ARBA00022723"/>
    </source>
</evidence>
<dbReference type="GO" id="GO:0006869">
    <property type="term" value="P:lipid transport"/>
    <property type="evidence" value="ECO:0007669"/>
    <property type="project" value="UniProtKB-KW"/>
</dbReference>
<evidence type="ECO:0000259" key="12">
    <source>
        <dbReference type="PROSITE" id="PS51847"/>
    </source>
</evidence>
<evidence type="ECO:0000256" key="2">
    <source>
        <dbReference type="ARBA" id="ARBA00022448"/>
    </source>
</evidence>
<dbReference type="Gene3D" id="3.30.60.20">
    <property type="match status" value="1"/>
</dbReference>
<keyword evidence="9" id="KW-0812">Transmembrane</keyword>
<dbReference type="SUPFAM" id="SSF50156">
    <property type="entry name" value="PDZ domain-like"/>
    <property type="match status" value="1"/>
</dbReference>
<dbReference type="EMBL" id="GEDC01007986">
    <property type="protein sequence ID" value="JAS29312.1"/>
    <property type="molecule type" value="Transcribed_RNA"/>
</dbReference>
<evidence type="ECO:0000256" key="9">
    <source>
        <dbReference type="SAM" id="Phobius"/>
    </source>
</evidence>
<feature type="domain" description="PDZ" evidence="11">
    <location>
        <begin position="322"/>
        <end position="401"/>
    </location>
</feature>
<dbReference type="SUPFAM" id="SSF57889">
    <property type="entry name" value="Cysteine-rich domain"/>
    <property type="match status" value="1"/>
</dbReference>
<dbReference type="PROSITE" id="PS51847">
    <property type="entry name" value="SMP"/>
    <property type="match status" value="1"/>
</dbReference>
<dbReference type="Gene3D" id="2.30.42.10">
    <property type="match status" value="1"/>
</dbReference>
<feature type="domain" description="Phorbol-ester/DAG-type" evidence="10">
    <location>
        <begin position="602"/>
        <end position="652"/>
    </location>
</feature>
<evidence type="ECO:0000313" key="14">
    <source>
        <dbReference type="EMBL" id="JAS31007.1"/>
    </source>
</evidence>
<dbReference type="GO" id="GO:0051560">
    <property type="term" value="P:mitochondrial calcium ion homeostasis"/>
    <property type="evidence" value="ECO:0007669"/>
    <property type="project" value="InterPro"/>
</dbReference>
<evidence type="ECO:0000259" key="10">
    <source>
        <dbReference type="PROSITE" id="PS50081"/>
    </source>
</evidence>
<comment type="subcellular location">
    <subcellularLocation>
        <location evidence="1">Membrane</location>
    </subcellularLocation>
</comment>
<evidence type="ECO:0000256" key="1">
    <source>
        <dbReference type="ARBA" id="ARBA00004370"/>
    </source>
</evidence>
<dbReference type="InterPro" id="IPR001478">
    <property type="entry name" value="PDZ"/>
</dbReference>
<dbReference type="PANTHER" id="PTHR21519:SF1">
    <property type="entry name" value="PDZ DOMAIN-CONTAINING PROTEIN 8"/>
    <property type="match status" value="1"/>
</dbReference>
<keyword evidence="7 9" id="KW-0472">Membrane</keyword>
<evidence type="ECO:0000256" key="6">
    <source>
        <dbReference type="ARBA" id="ARBA00023121"/>
    </source>
</evidence>
<keyword evidence="4" id="KW-0862">Zinc</keyword>
<dbReference type="InterPro" id="IPR031468">
    <property type="entry name" value="SMP_LBD"/>
</dbReference>
<dbReference type="GO" id="GO:0016020">
    <property type="term" value="C:membrane"/>
    <property type="evidence" value="ECO:0007669"/>
    <property type="project" value="UniProtKB-SubCell"/>
</dbReference>
<dbReference type="Pfam" id="PF26547">
    <property type="entry name" value="PDZD8_N"/>
    <property type="match status" value="1"/>
</dbReference>
<dbReference type="GO" id="GO:0005739">
    <property type="term" value="C:mitochondrion"/>
    <property type="evidence" value="ECO:0007669"/>
    <property type="project" value="GOC"/>
</dbReference>
<dbReference type="InterPro" id="IPR058801">
    <property type="entry name" value="PDZD8_N"/>
</dbReference>
<gene>
    <name evidence="14" type="ORF">g.16268</name>
    <name evidence="13" type="ORF">g.16272</name>
</gene>
<organism evidence="13">
    <name type="scientific">Clastoptera arizonana</name>
    <name type="common">Arizona spittle bug</name>
    <dbReference type="NCBI Taxonomy" id="38151"/>
    <lineage>
        <taxon>Eukaryota</taxon>
        <taxon>Metazoa</taxon>
        <taxon>Ecdysozoa</taxon>
        <taxon>Arthropoda</taxon>
        <taxon>Hexapoda</taxon>
        <taxon>Insecta</taxon>
        <taxon>Pterygota</taxon>
        <taxon>Neoptera</taxon>
        <taxon>Paraneoptera</taxon>
        <taxon>Hemiptera</taxon>
        <taxon>Auchenorrhyncha</taxon>
        <taxon>Cercopoidea</taxon>
        <taxon>Clastopteridae</taxon>
        <taxon>Clastoptera</taxon>
    </lineage>
</organism>
<protein>
    <recommendedName>
        <fullName evidence="15">Phorbol-ester/DAG-type domain-containing protein</fullName>
    </recommendedName>
</protein>
<dbReference type="PROSITE" id="PS50081">
    <property type="entry name" value="ZF_DAG_PE_2"/>
    <property type="match status" value="1"/>
</dbReference>
<dbReference type="PROSITE" id="PS00479">
    <property type="entry name" value="ZF_DAG_PE_1"/>
    <property type="match status" value="1"/>
</dbReference>
<accession>A0A1B6DUG7</accession>
<feature type="region of interest" description="Disordered" evidence="8">
    <location>
        <begin position="411"/>
        <end position="468"/>
    </location>
</feature>
<feature type="compositionally biased region" description="Low complexity" evidence="8">
    <location>
        <begin position="434"/>
        <end position="444"/>
    </location>
</feature>
<dbReference type="SMART" id="SM00228">
    <property type="entry name" value="PDZ"/>
    <property type="match status" value="1"/>
</dbReference>
<feature type="domain" description="SMP-LTD" evidence="12">
    <location>
        <begin position="66"/>
        <end position="256"/>
    </location>
</feature>